<sequence length="858" mass="95389">MSWLKKILYLCLIGLVLAVFTVAGAYWYVKDDLPDVSLLQDVRLQTPMRVFTADGELMSQFGEQRRIPLTLEEMPPQLIEAFLATEDSRFYEHPGFDVIGMMRAAIVVASTRDAKQGASTITQQLARNFFLTREKKVIRKIKEIFLAVRIEQLLTKDEILELYLNKIELGHRAFGVGAAAQVYFGKTVDELTLDEIAIIAGLPQAPSVLNPVRSPVNARNRRNIVLGRMLAMNYITEQEYREALQAPVISRRHGAQITASAPYVAEMVRQQVVDMFGEDYAYSAGLQVYTTITKPIQDAARRSLQQNLYDYDERHGYRGPQTQLWTAVANGTEPEPAWQETEILNYLSEHTTLEDLHHAVVVAVEEQEARVLLADGRQQTLPWDGLKWARRFINDQRQGHAPKQAADILQPGMHIRVRHNGDHWQLSQEPEATSALVAIDPNTGAIQALVGGFSFAQSQFNRATQAKRQAGSTIKPFIYSAALEHGYTLASIVNDAPIHHWDQGAGIAWRPRNSPAVYDGPIRVREALAKSKNVVSVRLLRGVGIDATIQHLRNFGFAESDLPRNETLSLGSASLTPLELTAGYAVFANGGFLIDPYVIERIYNEEGELIYQHQPKIACRDCLERPEPSANGQAHADGDAEAQLAQLFASLDPVPEKPQSEASNQAVRVLSEQNAFLIREALKSSVWGGGNWNRGTGWNGTAWRVQSLQRRDISGKTGTTNDSKDTWFAGFNSQLVGVAWVGFDDANRSLGRATWNANLGRDQSSGVEAGARTALPAWLEFMRVAMKDMPADQVETPSGISSVRIDLETGLLTRANDHTSSFEYFLRGTEPSQYAQPGSPAFSFDEDDPSTELLELFD</sequence>
<evidence type="ECO:0000256" key="12">
    <source>
        <dbReference type="ARBA" id="ARBA00022676"/>
    </source>
</evidence>
<dbReference type="NCBIfam" id="TIGR02074">
    <property type="entry name" value="PBP_1a_fam"/>
    <property type="match status" value="1"/>
</dbReference>
<keyword evidence="19 28" id="KW-1133">Transmembrane helix</keyword>
<dbReference type="Pfam" id="PF17092">
    <property type="entry name" value="PCB_OB"/>
    <property type="match status" value="1"/>
</dbReference>
<dbReference type="InterPro" id="IPR012338">
    <property type="entry name" value="Beta-lactam/transpept-like"/>
</dbReference>
<comment type="similarity">
    <text evidence="4">In the C-terminal section; belongs to the transpeptidase family.</text>
</comment>
<evidence type="ECO:0000256" key="27">
    <source>
        <dbReference type="ARBA" id="ARBA00060592"/>
    </source>
</evidence>
<accession>A0A1H3X9D9</accession>
<keyword evidence="12" id="KW-0328">Glycosyltransferase</keyword>
<dbReference type="EMBL" id="FNRM01000001">
    <property type="protein sequence ID" value="SDZ95860.1"/>
    <property type="molecule type" value="Genomic_DNA"/>
</dbReference>
<dbReference type="GO" id="GO:0071555">
    <property type="term" value="P:cell wall organization"/>
    <property type="evidence" value="ECO:0007669"/>
    <property type="project" value="UniProtKB-KW"/>
</dbReference>
<keyword evidence="22" id="KW-0511">Multifunctional enzyme</keyword>
<evidence type="ECO:0000256" key="22">
    <source>
        <dbReference type="ARBA" id="ARBA00023268"/>
    </source>
</evidence>
<evidence type="ECO:0000313" key="32">
    <source>
        <dbReference type="EMBL" id="SDZ95860.1"/>
    </source>
</evidence>
<evidence type="ECO:0000259" key="31">
    <source>
        <dbReference type="Pfam" id="PF17092"/>
    </source>
</evidence>
<dbReference type="PANTHER" id="PTHR32282">
    <property type="entry name" value="BINDING PROTEIN TRANSPEPTIDASE, PUTATIVE-RELATED"/>
    <property type="match status" value="1"/>
</dbReference>
<evidence type="ECO:0000256" key="20">
    <source>
        <dbReference type="ARBA" id="ARBA00023136"/>
    </source>
</evidence>
<dbReference type="OrthoDB" id="9766909at2"/>
<keyword evidence="17" id="KW-0735">Signal-anchor</keyword>
<dbReference type="AlphaFoldDB" id="A0A1H3X9D9"/>
<comment type="similarity">
    <text evidence="5">In the N-terminal section; belongs to the glycosyltransferase 51 family.</text>
</comment>
<organism evidence="32 33">
    <name type="scientific">Alkalimonas amylolytica</name>
    <dbReference type="NCBI Taxonomy" id="152573"/>
    <lineage>
        <taxon>Bacteria</taxon>
        <taxon>Pseudomonadati</taxon>
        <taxon>Pseudomonadota</taxon>
        <taxon>Gammaproteobacteria</taxon>
        <taxon>Alkalimonas</taxon>
    </lineage>
</organism>
<dbReference type="Pfam" id="PF00912">
    <property type="entry name" value="Transgly"/>
    <property type="match status" value="1"/>
</dbReference>
<evidence type="ECO:0000256" key="23">
    <source>
        <dbReference type="ARBA" id="ARBA00023316"/>
    </source>
</evidence>
<dbReference type="GO" id="GO:0009002">
    <property type="term" value="F:serine-type D-Ala-D-Ala carboxypeptidase activity"/>
    <property type="evidence" value="ECO:0007669"/>
    <property type="project" value="UniProtKB-EC"/>
</dbReference>
<comment type="pathway">
    <text evidence="3">Cell wall biogenesis; peptidoglycan biosynthesis.</text>
</comment>
<evidence type="ECO:0000256" key="13">
    <source>
        <dbReference type="ARBA" id="ARBA00022679"/>
    </source>
</evidence>
<evidence type="ECO:0000256" key="9">
    <source>
        <dbReference type="ARBA" id="ARBA00022519"/>
    </source>
</evidence>
<keyword evidence="21" id="KW-0046">Antibiotic resistance</keyword>
<dbReference type="InterPro" id="IPR001264">
    <property type="entry name" value="Glyco_trans_51"/>
</dbReference>
<dbReference type="EC" id="3.4.16.4" evidence="6"/>
<dbReference type="Proteomes" id="UP000198773">
    <property type="component" value="Unassembled WGS sequence"/>
</dbReference>
<keyword evidence="15" id="KW-0378">Hydrolase</keyword>
<dbReference type="InterPro" id="IPR001460">
    <property type="entry name" value="PCN-bd_Tpept"/>
</dbReference>
<dbReference type="FunFam" id="1.10.3810.10:FF:000003">
    <property type="entry name" value="Penicillin-binding protein 1a"/>
    <property type="match status" value="1"/>
</dbReference>
<evidence type="ECO:0000313" key="33">
    <source>
        <dbReference type="Proteomes" id="UP000198773"/>
    </source>
</evidence>
<dbReference type="InterPro" id="IPR031376">
    <property type="entry name" value="PCB_OB"/>
</dbReference>
<feature type="domain" description="Penicillin-binding protein OB-like" evidence="31">
    <location>
        <begin position="317"/>
        <end position="432"/>
    </location>
</feature>
<keyword evidence="9" id="KW-0997">Cell inner membrane</keyword>
<evidence type="ECO:0000259" key="29">
    <source>
        <dbReference type="Pfam" id="PF00905"/>
    </source>
</evidence>
<dbReference type="Pfam" id="PF00905">
    <property type="entry name" value="Transpeptidase"/>
    <property type="match status" value="1"/>
</dbReference>
<dbReference type="Gene3D" id="1.10.3810.10">
    <property type="entry name" value="Biosynthetic peptidoglycan transglycosylase-like"/>
    <property type="match status" value="1"/>
</dbReference>
<dbReference type="UniPathway" id="UPA00219"/>
<dbReference type="SUPFAM" id="SSF53955">
    <property type="entry name" value="Lysozyme-like"/>
    <property type="match status" value="1"/>
</dbReference>
<evidence type="ECO:0000256" key="11">
    <source>
        <dbReference type="ARBA" id="ARBA00022670"/>
    </source>
</evidence>
<comment type="pathway">
    <text evidence="27">Glycan biosynthesis.</text>
</comment>
<evidence type="ECO:0000256" key="16">
    <source>
        <dbReference type="ARBA" id="ARBA00022960"/>
    </source>
</evidence>
<comment type="catalytic activity">
    <reaction evidence="26">
        <text>[GlcNAc-(1-&gt;4)-Mur2Ac(oyl-L-Ala-gamma-D-Glu-L-Lys-D-Ala-D-Ala)](n)-di-trans,octa-cis-undecaprenyl diphosphate + beta-D-GlcNAc-(1-&gt;4)-Mur2Ac(oyl-L-Ala-gamma-D-Glu-L-Lys-D-Ala-D-Ala)-di-trans,octa-cis-undecaprenyl diphosphate = [GlcNAc-(1-&gt;4)-Mur2Ac(oyl-L-Ala-gamma-D-Glu-L-Lys-D-Ala-D-Ala)](n+1)-di-trans,octa-cis-undecaprenyl diphosphate + di-trans,octa-cis-undecaprenyl diphosphate + H(+)</text>
        <dbReference type="Rhea" id="RHEA:23708"/>
        <dbReference type="Rhea" id="RHEA-COMP:9602"/>
        <dbReference type="Rhea" id="RHEA-COMP:9603"/>
        <dbReference type="ChEBI" id="CHEBI:15378"/>
        <dbReference type="ChEBI" id="CHEBI:58405"/>
        <dbReference type="ChEBI" id="CHEBI:60033"/>
        <dbReference type="ChEBI" id="CHEBI:78435"/>
        <dbReference type="EC" id="2.4.99.28"/>
    </reaction>
</comment>
<dbReference type="FunFam" id="3.40.710.10:FF:000010">
    <property type="entry name" value="Penicillin-binding protein 1A"/>
    <property type="match status" value="1"/>
</dbReference>
<keyword evidence="18" id="KW-0573">Peptidoglycan synthesis</keyword>
<gene>
    <name evidence="32" type="ORF">SAMN04488051_101153</name>
</gene>
<dbReference type="GO" id="GO:0008360">
    <property type="term" value="P:regulation of cell shape"/>
    <property type="evidence" value="ECO:0007669"/>
    <property type="project" value="UniProtKB-KW"/>
</dbReference>
<evidence type="ECO:0000256" key="24">
    <source>
        <dbReference type="ARBA" id="ARBA00034000"/>
    </source>
</evidence>
<dbReference type="InterPro" id="IPR036950">
    <property type="entry name" value="PBP_transglycosylase"/>
</dbReference>
<keyword evidence="13" id="KW-0808">Transferase</keyword>
<proteinExistence type="inferred from homology"/>
<dbReference type="GO" id="GO:0046677">
    <property type="term" value="P:response to antibiotic"/>
    <property type="evidence" value="ECO:0007669"/>
    <property type="project" value="UniProtKB-KW"/>
</dbReference>
<evidence type="ECO:0000256" key="1">
    <source>
        <dbReference type="ARBA" id="ARBA00002624"/>
    </source>
</evidence>
<dbReference type="STRING" id="152573.SAMN04488051_101153"/>
<dbReference type="GO" id="GO:0008955">
    <property type="term" value="F:peptidoglycan glycosyltransferase activity"/>
    <property type="evidence" value="ECO:0007669"/>
    <property type="project" value="UniProtKB-EC"/>
</dbReference>
<dbReference type="EC" id="2.4.99.28" evidence="25"/>
<evidence type="ECO:0000256" key="2">
    <source>
        <dbReference type="ARBA" id="ARBA00004249"/>
    </source>
</evidence>
<dbReference type="GO" id="GO:0009252">
    <property type="term" value="P:peptidoglycan biosynthetic process"/>
    <property type="evidence" value="ECO:0007669"/>
    <property type="project" value="UniProtKB-UniPathway"/>
</dbReference>
<reference evidence="32 33" key="1">
    <citation type="submission" date="2016-10" db="EMBL/GenBank/DDBJ databases">
        <authorList>
            <person name="de Groot N.N."/>
        </authorList>
    </citation>
    <scope>NUCLEOTIDE SEQUENCE [LARGE SCALE GENOMIC DNA]</scope>
    <source>
        <strain evidence="32 33">CGMCC 1.3430</strain>
    </source>
</reference>
<keyword evidence="11" id="KW-0645">Protease</keyword>
<comment type="function">
    <text evidence="1">Cell wall formation. Synthesis of cross-linked peptidoglycan from the lipid intermediates. The enzyme has a penicillin-insensitive transglycosylase N-terminal domain (formation of linear glycan strands) and a penicillin-sensitive transpeptidase C-terminal domain (cross-linking of the peptide subunits).</text>
</comment>
<dbReference type="GO" id="GO:0030288">
    <property type="term" value="C:outer membrane-bounded periplasmic space"/>
    <property type="evidence" value="ECO:0007669"/>
    <property type="project" value="TreeGrafter"/>
</dbReference>
<comment type="catalytic activity">
    <reaction evidence="24">
        <text>Preferential cleavage: (Ac)2-L-Lys-D-Ala-|-D-Ala. Also transpeptidation of peptidyl-alanyl moieties that are N-acyl substituents of D-alanine.</text>
        <dbReference type="EC" id="3.4.16.4"/>
    </reaction>
</comment>
<keyword evidence="8" id="KW-1003">Cell membrane</keyword>
<evidence type="ECO:0000256" key="3">
    <source>
        <dbReference type="ARBA" id="ARBA00004752"/>
    </source>
</evidence>
<evidence type="ECO:0000256" key="10">
    <source>
        <dbReference type="ARBA" id="ARBA00022645"/>
    </source>
</evidence>
<evidence type="ECO:0000256" key="19">
    <source>
        <dbReference type="ARBA" id="ARBA00022989"/>
    </source>
</evidence>
<name>A0A1H3X9D9_ALKAM</name>
<dbReference type="RefSeq" id="WP_091338005.1">
    <property type="nucleotide sequence ID" value="NZ_FNRM01000001.1"/>
</dbReference>
<keyword evidence="33" id="KW-1185">Reference proteome</keyword>
<evidence type="ECO:0000256" key="28">
    <source>
        <dbReference type="SAM" id="Phobius"/>
    </source>
</evidence>
<evidence type="ECO:0000256" key="4">
    <source>
        <dbReference type="ARBA" id="ARBA00007090"/>
    </source>
</evidence>
<dbReference type="Gene3D" id="3.40.710.10">
    <property type="entry name" value="DD-peptidase/beta-lactamase superfamily"/>
    <property type="match status" value="2"/>
</dbReference>
<comment type="subcellular location">
    <subcellularLocation>
        <location evidence="2">Cell inner membrane</location>
        <topology evidence="2">Single-pass type II membrane protein</topology>
    </subcellularLocation>
</comment>
<evidence type="ECO:0000256" key="14">
    <source>
        <dbReference type="ARBA" id="ARBA00022692"/>
    </source>
</evidence>
<evidence type="ECO:0000256" key="8">
    <source>
        <dbReference type="ARBA" id="ARBA00022475"/>
    </source>
</evidence>
<evidence type="ECO:0000256" key="26">
    <source>
        <dbReference type="ARBA" id="ARBA00049902"/>
    </source>
</evidence>
<evidence type="ECO:0000256" key="5">
    <source>
        <dbReference type="ARBA" id="ARBA00007739"/>
    </source>
</evidence>
<evidence type="ECO:0000256" key="18">
    <source>
        <dbReference type="ARBA" id="ARBA00022984"/>
    </source>
</evidence>
<evidence type="ECO:0000256" key="7">
    <source>
        <dbReference type="ARBA" id="ARBA00018638"/>
    </source>
</evidence>
<evidence type="ECO:0000256" key="25">
    <source>
        <dbReference type="ARBA" id="ARBA00044770"/>
    </source>
</evidence>
<keyword evidence="16" id="KW-0133">Cell shape</keyword>
<keyword evidence="10" id="KW-0121">Carboxypeptidase</keyword>
<evidence type="ECO:0000259" key="30">
    <source>
        <dbReference type="Pfam" id="PF00912"/>
    </source>
</evidence>
<dbReference type="GO" id="GO:0008658">
    <property type="term" value="F:penicillin binding"/>
    <property type="evidence" value="ECO:0007669"/>
    <property type="project" value="InterPro"/>
</dbReference>
<feature type="domain" description="Penicillin-binding protein transpeptidase" evidence="29">
    <location>
        <begin position="436"/>
        <end position="733"/>
    </location>
</feature>
<protein>
    <recommendedName>
        <fullName evidence="7">Penicillin-binding protein 1A</fullName>
        <ecNumber evidence="25">2.4.99.28</ecNumber>
        <ecNumber evidence="6">3.4.16.4</ecNumber>
    </recommendedName>
</protein>
<keyword evidence="20 28" id="KW-0472">Membrane</keyword>
<dbReference type="PANTHER" id="PTHR32282:SF27">
    <property type="entry name" value="PENICILLIN-BINDING PROTEIN 1A"/>
    <property type="match status" value="1"/>
</dbReference>
<feature type="domain" description="Glycosyl transferase family 51" evidence="30">
    <location>
        <begin position="55"/>
        <end position="229"/>
    </location>
</feature>
<evidence type="ECO:0000256" key="6">
    <source>
        <dbReference type="ARBA" id="ARBA00012448"/>
    </source>
</evidence>
<evidence type="ECO:0000256" key="15">
    <source>
        <dbReference type="ARBA" id="ARBA00022801"/>
    </source>
</evidence>
<keyword evidence="14 28" id="KW-0812">Transmembrane</keyword>
<dbReference type="SUPFAM" id="SSF56601">
    <property type="entry name" value="beta-lactamase/transpeptidase-like"/>
    <property type="match status" value="1"/>
</dbReference>
<feature type="transmembrane region" description="Helical" evidence="28">
    <location>
        <begin position="7"/>
        <end position="29"/>
    </location>
</feature>
<dbReference type="GO" id="GO:0005886">
    <property type="term" value="C:plasma membrane"/>
    <property type="evidence" value="ECO:0007669"/>
    <property type="project" value="UniProtKB-SubCell"/>
</dbReference>
<dbReference type="InterPro" id="IPR050396">
    <property type="entry name" value="Glycosyltr_51/Transpeptidase"/>
</dbReference>
<dbReference type="InterPro" id="IPR023346">
    <property type="entry name" value="Lysozyme-like_dom_sf"/>
</dbReference>
<evidence type="ECO:0000256" key="21">
    <source>
        <dbReference type="ARBA" id="ARBA00023251"/>
    </source>
</evidence>
<dbReference type="GO" id="GO:0006508">
    <property type="term" value="P:proteolysis"/>
    <property type="evidence" value="ECO:0007669"/>
    <property type="project" value="UniProtKB-KW"/>
</dbReference>
<keyword evidence="23" id="KW-0961">Cell wall biogenesis/degradation</keyword>
<evidence type="ECO:0000256" key="17">
    <source>
        <dbReference type="ARBA" id="ARBA00022968"/>
    </source>
</evidence>